<dbReference type="Pfam" id="PF00455">
    <property type="entry name" value="DeoRC"/>
    <property type="match status" value="1"/>
</dbReference>
<dbReference type="SMART" id="SM00420">
    <property type="entry name" value="HTH_DEOR"/>
    <property type="match status" value="1"/>
</dbReference>
<evidence type="ECO:0000313" key="6">
    <source>
        <dbReference type="EMBL" id="ABF76964.1"/>
    </source>
</evidence>
<dbReference type="Gene3D" id="1.10.10.10">
    <property type="entry name" value="Winged helix-like DNA-binding domain superfamily/Winged helix DNA-binding domain"/>
    <property type="match status" value="1"/>
</dbReference>
<dbReference type="EMBL" id="CP000378">
    <property type="protein sequence ID" value="ABF76964.1"/>
    <property type="molecule type" value="Genomic_DNA"/>
</dbReference>
<protein>
    <submittedName>
        <fullName evidence="6">Transcriptional regulator, DeoR family</fullName>
    </submittedName>
</protein>
<evidence type="ECO:0000256" key="2">
    <source>
        <dbReference type="ARBA" id="ARBA00023015"/>
    </source>
</evidence>
<dbReference type="Gene3D" id="3.30.750.70">
    <property type="entry name" value="4-hydroxybutyrate coenzyme like domains"/>
    <property type="match status" value="1"/>
</dbReference>
<dbReference type="HOGENOM" id="CLU_060699_0_0_4"/>
<name>A0A0H2XSE8_BURO1</name>
<feature type="domain" description="HTH deoR-type" evidence="5">
    <location>
        <begin position="44"/>
        <end position="99"/>
    </location>
</feature>
<dbReference type="Pfam" id="PF08220">
    <property type="entry name" value="HTH_DeoR"/>
    <property type="match status" value="1"/>
</dbReference>
<dbReference type="InterPro" id="IPR050313">
    <property type="entry name" value="Carb_Metab_HTH_regulators"/>
</dbReference>
<sequence>MQFTHELRAPTAGRPAERRYRPYNTRSVSRHDHRAMTRDPRLTLNARQQELLEWVQRDGFVTIDDLAAHFAVTPQTIRRDVNWLADLNLLRRYHGGASLPTSSENVSYTARQRMFHDEKRRIAALAASHIPDQASLFINLGTTTEEVARALNRHHGLHVITNNLNVASMMSGYPDCEVLITGGIVRPWDKGIVGELAIDFIRQFKVDYAIIGTSAIEADGTLRDFDTREVRVAEAIMQHARTVYLVTDHSKVGRPALVRQGHLSQVHALFTDKPLPPEMADTVAAAGTQVYVAE</sequence>
<keyword evidence="3" id="KW-0238">DNA-binding</keyword>
<dbReference type="PROSITE" id="PS00894">
    <property type="entry name" value="HTH_DEOR_1"/>
    <property type="match status" value="1"/>
</dbReference>
<dbReference type="PROSITE" id="PS51000">
    <property type="entry name" value="HTH_DEOR_2"/>
    <property type="match status" value="1"/>
</dbReference>
<keyword evidence="1" id="KW-0678">Repressor</keyword>
<proteinExistence type="predicted"/>
<dbReference type="InterPro" id="IPR018356">
    <property type="entry name" value="Tscrpt_reg_HTH_DeoR_CS"/>
</dbReference>
<dbReference type="InterPro" id="IPR037171">
    <property type="entry name" value="NagB/RpiA_transferase-like"/>
</dbReference>
<organism evidence="6">
    <name type="scientific">Burkholderia orbicola (strain AU 1054)</name>
    <dbReference type="NCBI Taxonomy" id="331271"/>
    <lineage>
        <taxon>Bacteria</taxon>
        <taxon>Pseudomonadati</taxon>
        <taxon>Pseudomonadota</taxon>
        <taxon>Betaproteobacteria</taxon>
        <taxon>Burkholderiales</taxon>
        <taxon>Burkholderiaceae</taxon>
        <taxon>Burkholderia</taxon>
        <taxon>Burkholderia cepacia complex</taxon>
        <taxon>Burkholderia orbicola</taxon>
    </lineage>
</organism>
<dbReference type="PANTHER" id="PTHR30363:SF4">
    <property type="entry name" value="GLYCEROL-3-PHOSPHATE REGULON REPRESSOR"/>
    <property type="match status" value="1"/>
</dbReference>
<evidence type="ECO:0000256" key="4">
    <source>
        <dbReference type="ARBA" id="ARBA00023163"/>
    </source>
</evidence>
<evidence type="ECO:0000256" key="1">
    <source>
        <dbReference type="ARBA" id="ARBA00022491"/>
    </source>
</evidence>
<dbReference type="AlphaFoldDB" id="A0A0H2XSE8"/>
<dbReference type="InterPro" id="IPR001034">
    <property type="entry name" value="DeoR_HTH"/>
</dbReference>
<accession>A0A0H2XSE8</accession>
<keyword evidence="4" id="KW-0804">Transcription</keyword>
<dbReference type="PANTHER" id="PTHR30363">
    <property type="entry name" value="HTH-TYPE TRANSCRIPTIONAL REGULATOR SRLR-RELATED"/>
    <property type="match status" value="1"/>
</dbReference>
<evidence type="ECO:0000256" key="3">
    <source>
        <dbReference type="ARBA" id="ARBA00023125"/>
    </source>
</evidence>
<gene>
    <name evidence="6" type="ordered locus">Bcen_2063</name>
</gene>
<reference evidence="6" key="1">
    <citation type="submission" date="2006-05" db="EMBL/GenBank/DDBJ databases">
        <title>Complete sequence of chromosome 1 of Burkholderia cenocepacia AU 1054.</title>
        <authorList>
            <consortium name="US DOE Joint Genome Institute"/>
            <person name="Copeland A."/>
            <person name="Lucas S."/>
            <person name="Lapidus A."/>
            <person name="Barry K."/>
            <person name="Detter J.C."/>
            <person name="Glavina del Rio T."/>
            <person name="Hammon N."/>
            <person name="Israni S."/>
            <person name="Dalin E."/>
            <person name="Tice H."/>
            <person name="Pitluck S."/>
            <person name="Chain P."/>
            <person name="Malfatti S."/>
            <person name="Shin M."/>
            <person name="Vergez L."/>
            <person name="Schmutz J."/>
            <person name="Larimer F."/>
            <person name="Land M."/>
            <person name="Hauser L."/>
            <person name="Kyrpides N."/>
            <person name="Lykidis A."/>
            <person name="LiPuma J.J."/>
            <person name="Konstantinidis K."/>
            <person name="Tiedje J.M."/>
            <person name="Richardson P."/>
        </authorList>
    </citation>
    <scope>NUCLEOTIDE SEQUENCE [LARGE SCALE GENOMIC DNA]</scope>
    <source>
        <strain evidence="6">AU 1054</strain>
    </source>
</reference>
<evidence type="ECO:0000259" key="5">
    <source>
        <dbReference type="PROSITE" id="PS51000"/>
    </source>
</evidence>
<keyword evidence="2" id="KW-0805">Transcription regulation</keyword>
<dbReference type="GO" id="GO:0003700">
    <property type="term" value="F:DNA-binding transcription factor activity"/>
    <property type="evidence" value="ECO:0007669"/>
    <property type="project" value="InterPro"/>
</dbReference>
<dbReference type="InterPro" id="IPR014036">
    <property type="entry name" value="DeoR-like_C"/>
</dbReference>
<dbReference type="SUPFAM" id="SSF100950">
    <property type="entry name" value="NagB/RpiA/CoA transferase-like"/>
    <property type="match status" value="1"/>
</dbReference>
<dbReference type="SMART" id="SM01134">
    <property type="entry name" value="DeoRC"/>
    <property type="match status" value="1"/>
</dbReference>
<dbReference type="PRINTS" id="PR00037">
    <property type="entry name" value="HTHLACR"/>
</dbReference>
<dbReference type="SUPFAM" id="SSF46785">
    <property type="entry name" value="Winged helix' DNA-binding domain"/>
    <property type="match status" value="1"/>
</dbReference>
<dbReference type="InterPro" id="IPR036388">
    <property type="entry name" value="WH-like_DNA-bd_sf"/>
</dbReference>
<dbReference type="GO" id="GO:0003677">
    <property type="term" value="F:DNA binding"/>
    <property type="evidence" value="ECO:0007669"/>
    <property type="project" value="UniProtKB-KW"/>
</dbReference>
<dbReference type="InterPro" id="IPR036390">
    <property type="entry name" value="WH_DNA-bd_sf"/>
</dbReference>